<sequence>MTSVRPGAAVTAALVAAVATAGALTATPAHAVAGDTAPAGSYAFAAALAIGADETARTCTGSLVAPQWILTAASCFAADPETTSVQAGKPALKTIATVAGKTGEIVELVPRPGRDIVLARLARPTTGAAPVTVSATAATAGEQLKAVGYGRTRTEWVPSAAHAAAFTVDAVGTDDIGVTGVNGALCKGDTGGPLLRETNGVAQLVGVNSRSWQGGCFGEKETRTGAVASRSDDLATWVTTTVTAARPTDFNCDGERDIAVADPKAAVGADARAGVVRIVHGGGKGTTELNQDAAGVPGGAEPDDQFGDALAAFDHNLDGCTDLVVGVPGEDLGNAANAGMVQVLYGAPGGLTKGQTALTLEQGSGAGAIKASAGEAGDRMGHALAAGATVTGEPYLVIGVPGEDLGDVANAGNLFYLRGTTNASTHQDKPGAAGAAEKDDRFGTTVAGSPGHFAVGTPGEDVGTDSGSGGVQIYGHAINSSGGPTPLLGFDEDSDLISGAAEPGDQFGASLAMAEYRPSATSTGTESILAIGSPGEDMGTGSALIKDAGRVVTLRVDAAGKITQLADISQGTTGIAGEHEAGDAFGKKVVAVNTRPGAVSTDKSLLLSIGVPGEDIGSVKDAGAIRIVPLLGSPGASEVVVEEGKSGLPGAPGTSHAVGGYMTAAAGHLYVGMPLGPNARGALHALPWTNIVGGAADPVVSYQPGSGGLPAAGDTFGAVSQ</sequence>
<name>A0ACC6PZF6_9ACTN</name>
<evidence type="ECO:0000313" key="2">
    <source>
        <dbReference type="Proteomes" id="UP001377168"/>
    </source>
</evidence>
<protein>
    <submittedName>
        <fullName evidence="1">Trypsin-like serine protease</fullName>
        <ecNumber evidence="1">3.4.21.-</ecNumber>
    </submittedName>
</protein>
<reference evidence="1" key="1">
    <citation type="submission" date="2024-03" db="EMBL/GenBank/DDBJ databases">
        <title>Novel Streptomyces species of biotechnological and ecological value are a feature of Machair soil.</title>
        <authorList>
            <person name="Prole J.R."/>
            <person name="Goodfellow M."/>
            <person name="Allenby N."/>
            <person name="Ward A.C."/>
        </authorList>
    </citation>
    <scope>NUCLEOTIDE SEQUENCE</scope>
    <source>
        <strain evidence="1">MS2.AVA.5</strain>
    </source>
</reference>
<proteinExistence type="predicted"/>
<keyword evidence="1" id="KW-0378">Hydrolase</keyword>
<evidence type="ECO:0000313" key="1">
    <source>
        <dbReference type="EMBL" id="MEJ8636357.1"/>
    </source>
</evidence>
<gene>
    <name evidence="1" type="ORF">WKI67_23625</name>
</gene>
<dbReference type="EMBL" id="JBBKAJ010000022">
    <property type="protein sequence ID" value="MEJ8636357.1"/>
    <property type="molecule type" value="Genomic_DNA"/>
</dbReference>
<accession>A0ACC6PZF6</accession>
<dbReference type="EC" id="3.4.21.-" evidence="1"/>
<keyword evidence="2" id="KW-1185">Reference proteome</keyword>
<dbReference type="Proteomes" id="UP001377168">
    <property type="component" value="Unassembled WGS sequence"/>
</dbReference>
<comment type="caution">
    <text evidence="1">The sequence shown here is derived from an EMBL/GenBank/DDBJ whole genome shotgun (WGS) entry which is preliminary data.</text>
</comment>
<organism evidence="1 2">
    <name type="scientific">Streptomyces achmelvichensis</name>
    <dbReference type="NCBI Taxonomy" id="3134111"/>
    <lineage>
        <taxon>Bacteria</taxon>
        <taxon>Bacillati</taxon>
        <taxon>Actinomycetota</taxon>
        <taxon>Actinomycetes</taxon>
        <taxon>Kitasatosporales</taxon>
        <taxon>Streptomycetaceae</taxon>
        <taxon>Streptomyces</taxon>
    </lineage>
</organism>